<feature type="compositionally biased region" description="Basic and acidic residues" evidence="1">
    <location>
        <begin position="65"/>
        <end position="75"/>
    </location>
</feature>
<sequence length="91" mass="10312">MAPVGDTILNCRANANSINDDHADKSTNFIACHKQSRSLRALDCWNVHSWTYRRRLDLYSPTQALEEKSTKEKHPSFPNGPISWLLPSSSI</sequence>
<evidence type="ECO:0000313" key="3">
    <source>
        <dbReference type="Proteomes" id="UP000001307"/>
    </source>
</evidence>
<reference evidence="2" key="1">
    <citation type="journal article" date="2010" name="Science">
        <title>Plasticity of animal genome architecture unmasked by rapid evolution of a pelagic tunicate.</title>
        <authorList>
            <person name="Denoeud F."/>
            <person name="Henriet S."/>
            <person name="Mungpakdee S."/>
            <person name="Aury J.M."/>
            <person name="Da Silva C."/>
            <person name="Brinkmann H."/>
            <person name="Mikhaleva J."/>
            <person name="Olsen L.C."/>
            <person name="Jubin C."/>
            <person name="Canestro C."/>
            <person name="Bouquet J.M."/>
            <person name="Danks G."/>
            <person name="Poulain J."/>
            <person name="Campsteijn C."/>
            <person name="Adamski M."/>
            <person name="Cross I."/>
            <person name="Yadetie F."/>
            <person name="Muffato M."/>
            <person name="Louis A."/>
            <person name="Butcher S."/>
            <person name="Tsagkogeorga G."/>
            <person name="Konrad A."/>
            <person name="Singh S."/>
            <person name="Jensen M.F."/>
            <person name="Cong E.H."/>
            <person name="Eikeseth-Otteraa H."/>
            <person name="Noel B."/>
            <person name="Anthouard V."/>
            <person name="Porcel B.M."/>
            <person name="Kachouri-Lafond R."/>
            <person name="Nishino A."/>
            <person name="Ugolini M."/>
            <person name="Chourrout P."/>
            <person name="Nishida H."/>
            <person name="Aasland R."/>
            <person name="Huzurbazar S."/>
            <person name="Westhof E."/>
            <person name="Delsuc F."/>
            <person name="Lehrach H."/>
            <person name="Reinhardt R."/>
            <person name="Weissenbach J."/>
            <person name="Roy S.W."/>
            <person name="Artiguenave F."/>
            <person name="Postlethwait J.H."/>
            <person name="Manak J.R."/>
            <person name="Thompson E.M."/>
            <person name="Jaillon O."/>
            <person name="Du Pasquier L."/>
            <person name="Boudinot P."/>
            <person name="Liberles D.A."/>
            <person name="Volff J.N."/>
            <person name="Philippe H."/>
            <person name="Lenhard B."/>
            <person name="Roest Crollius H."/>
            <person name="Wincker P."/>
            <person name="Chourrout D."/>
        </authorList>
    </citation>
    <scope>NUCLEOTIDE SEQUENCE [LARGE SCALE GENOMIC DNA]</scope>
</reference>
<proteinExistence type="predicted"/>
<dbReference type="Proteomes" id="UP000001307">
    <property type="component" value="Unassembled WGS sequence"/>
</dbReference>
<dbReference type="AlphaFoldDB" id="E4XQZ6"/>
<protein>
    <submittedName>
        <fullName evidence="2">Uncharacterized protein</fullName>
    </submittedName>
</protein>
<name>E4XQZ6_OIKDI</name>
<gene>
    <name evidence="2" type="ORF">GSOID_T00018110001</name>
</gene>
<feature type="region of interest" description="Disordered" evidence="1">
    <location>
        <begin position="65"/>
        <end position="91"/>
    </location>
</feature>
<evidence type="ECO:0000313" key="2">
    <source>
        <dbReference type="EMBL" id="CBY12232.1"/>
    </source>
</evidence>
<dbReference type="InParanoid" id="E4XQZ6"/>
<organism evidence="2">
    <name type="scientific">Oikopleura dioica</name>
    <name type="common">Tunicate</name>
    <dbReference type="NCBI Taxonomy" id="34765"/>
    <lineage>
        <taxon>Eukaryota</taxon>
        <taxon>Metazoa</taxon>
        <taxon>Chordata</taxon>
        <taxon>Tunicata</taxon>
        <taxon>Appendicularia</taxon>
        <taxon>Copelata</taxon>
        <taxon>Oikopleuridae</taxon>
        <taxon>Oikopleura</taxon>
    </lineage>
</organism>
<accession>E4XQZ6</accession>
<dbReference type="EMBL" id="FN653110">
    <property type="protein sequence ID" value="CBY12232.1"/>
    <property type="molecule type" value="Genomic_DNA"/>
</dbReference>
<evidence type="ECO:0000256" key="1">
    <source>
        <dbReference type="SAM" id="MobiDB-lite"/>
    </source>
</evidence>
<keyword evidence="3" id="KW-1185">Reference proteome</keyword>